<dbReference type="PANTHER" id="PTHR42683">
    <property type="entry name" value="ALDEHYDE REDUCTASE"/>
    <property type="match status" value="1"/>
</dbReference>
<comment type="caution">
    <text evidence="4">The sequence shown here is derived from an EMBL/GenBank/DDBJ whole genome shotgun (WGS) entry which is preliminary data.</text>
</comment>
<evidence type="ECO:0000256" key="1">
    <source>
        <dbReference type="ARBA" id="ARBA00022723"/>
    </source>
</evidence>
<proteinExistence type="predicted"/>
<name>A0A328CVD0_9ASTE</name>
<dbReference type="GO" id="GO:0046872">
    <property type="term" value="F:metal ion binding"/>
    <property type="evidence" value="ECO:0007669"/>
    <property type="project" value="UniProtKB-KW"/>
</dbReference>
<dbReference type="InterPro" id="IPR047109">
    <property type="entry name" value="CAD-like"/>
</dbReference>
<protein>
    <submittedName>
        <fullName evidence="4">Uncharacterized protein</fullName>
    </submittedName>
</protein>
<dbReference type="InterPro" id="IPR036291">
    <property type="entry name" value="NAD(P)-bd_dom_sf"/>
</dbReference>
<evidence type="ECO:0000313" key="4">
    <source>
        <dbReference type="EMBL" id="RAL37297.1"/>
    </source>
</evidence>
<evidence type="ECO:0000256" key="3">
    <source>
        <dbReference type="ARBA" id="ARBA00023002"/>
    </source>
</evidence>
<dbReference type="EMBL" id="NQVE01000217">
    <property type="protein sequence ID" value="RAL37297.1"/>
    <property type="molecule type" value="Genomic_DNA"/>
</dbReference>
<organism evidence="4 5">
    <name type="scientific">Cuscuta australis</name>
    <dbReference type="NCBI Taxonomy" id="267555"/>
    <lineage>
        <taxon>Eukaryota</taxon>
        <taxon>Viridiplantae</taxon>
        <taxon>Streptophyta</taxon>
        <taxon>Embryophyta</taxon>
        <taxon>Tracheophyta</taxon>
        <taxon>Spermatophyta</taxon>
        <taxon>Magnoliopsida</taxon>
        <taxon>eudicotyledons</taxon>
        <taxon>Gunneridae</taxon>
        <taxon>Pentapetalae</taxon>
        <taxon>asterids</taxon>
        <taxon>lamiids</taxon>
        <taxon>Solanales</taxon>
        <taxon>Convolvulaceae</taxon>
        <taxon>Cuscuteae</taxon>
        <taxon>Cuscuta</taxon>
        <taxon>Cuscuta subgen. Grammica</taxon>
        <taxon>Cuscuta sect. Cleistogrammica</taxon>
    </lineage>
</organism>
<evidence type="ECO:0000313" key="5">
    <source>
        <dbReference type="Proteomes" id="UP000249390"/>
    </source>
</evidence>
<keyword evidence="1" id="KW-0479">Metal-binding</keyword>
<dbReference type="AlphaFoldDB" id="A0A328CVD0"/>
<keyword evidence="3" id="KW-0560">Oxidoreductase</keyword>
<accession>A0A328CVD0</accession>
<dbReference type="GO" id="GO:0016616">
    <property type="term" value="F:oxidoreductase activity, acting on the CH-OH group of donors, NAD or NADP as acceptor"/>
    <property type="evidence" value="ECO:0007669"/>
    <property type="project" value="InterPro"/>
</dbReference>
<keyword evidence="2" id="KW-0862">Zinc</keyword>
<reference evidence="4 5" key="1">
    <citation type="submission" date="2018-06" db="EMBL/GenBank/DDBJ databases">
        <title>The Genome of Cuscuta australis (Dodder) Provides Insight into the Evolution of Plant Parasitism.</title>
        <authorList>
            <person name="Liu H."/>
        </authorList>
    </citation>
    <scope>NUCLEOTIDE SEQUENCE [LARGE SCALE GENOMIC DNA]</scope>
    <source>
        <strain evidence="5">cv. Yunnan</strain>
        <tissue evidence="4">Vines</tissue>
    </source>
</reference>
<evidence type="ECO:0000256" key="2">
    <source>
        <dbReference type="ARBA" id="ARBA00022833"/>
    </source>
</evidence>
<dbReference type="SUPFAM" id="SSF51735">
    <property type="entry name" value="NAD(P)-binding Rossmann-fold domains"/>
    <property type="match status" value="1"/>
</dbReference>
<dbReference type="Gene3D" id="3.40.50.720">
    <property type="entry name" value="NAD(P)-binding Rossmann-like Domain"/>
    <property type="match status" value="1"/>
</dbReference>
<keyword evidence="5" id="KW-1185">Reference proteome</keyword>
<gene>
    <name evidence="4" type="ORF">DM860_004219</name>
</gene>
<dbReference type="Proteomes" id="UP000249390">
    <property type="component" value="Unassembled WGS sequence"/>
</dbReference>
<sequence length="80" mass="8559">MMIWFIIGFGIYGKKATRSTLDEIIDTVSATHPLTPLLSLLKTNGKLVLIGLPEIPLDLLVFPLIMGIKLIAGSGIAGIN</sequence>